<protein>
    <recommendedName>
        <fullName evidence="10">Embryonic stem cell-specific 5-hydroxymethylcytosine-binding protein</fullName>
    </recommendedName>
</protein>
<feature type="region of interest" description="Disordered" evidence="8">
    <location>
        <begin position="301"/>
        <end position="378"/>
    </location>
</feature>
<dbReference type="InterPro" id="IPR003738">
    <property type="entry name" value="SRAP"/>
</dbReference>
<dbReference type="EMBL" id="CM008054">
    <property type="protein sequence ID" value="PVH31388.1"/>
    <property type="molecule type" value="Genomic_DNA"/>
</dbReference>
<evidence type="ECO:0000256" key="6">
    <source>
        <dbReference type="ARBA" id="ARBA00023125"/>
    </source>
</evidence>
<dbReference type="Proteomes" id="UP000243499">
    <property type="component" value="Chromosome 9"/>
</dbReference>
<dbReference type="PANTHER" id="PTHR13604:SF0">
    <property type="entry name" value="ABASIC SITE PROCESSING PROTEIN HMCES"/>
    <property type="match status" value="1"/>
</dbReference>
<dbReference type="InterPro" id="IPR036590">
    <property type="entry name" value="SRAP-like"/>
</dbReference>
<evidence type="ECO:0000256" key="7">
    <source>
        <dbReference type="ARBA" id="ARBA00023239"/>
    </source>
</evidence>
<feature type="compositionally biased region" description="Basic and acidic residues" evidence="8">
    <location>
        <begin position="305"/>
        <end position="333"/>
    </location>
</feature>
<name>A0A2T8I126_9POAL</name>
<dbReference type="Pfam" id="PF02586">
    <property type="entry name" value="SRAP"/>
    <property type="match status" value="1"/>
</dbReference>
<dbReference type="Gramene" id="PVH31388">
    <property type="protein sequence ID" value="PVH31388"/>
    <property type="gene ID" value="PAHAL_9G131600"/>
</dbReference>
<evidence type="ECO:0000256" key="3">
    <source>
        <dbReference type="ARBA" id="ARBA00022763"/>
    </source>
</evidence>
<dbReference type="GO" id="GO:0003697">
    <property type="term" value="F:single-stranded DNA binding"/>
    <property type="evidence" value="ECO:0007669"/>
    <property type="project" value="InterPro"/>
</dbReference>
<dbReference type="SUPFAM" id="SSF143081">
    <property type="entry name" value="BB1717-like"/>
    <property type="match status" value="1"/>
</dbReference>
<feature type="compositionally biased region" description="Polar residues" evidence="8">
    <location>
        <begin position="342"/>
        <end position="358"/>
    </location>
</feature>
<evidence type="ECO:0000313" key="9">
    <source>
        <dbReference type="EMBL" id="PVH31388.1"/>
    </source>
</evidence>
<keyword evidence="7" id="KW-0456">Lyase</keyword>
<reference evidence="9" key="1">
    <citation type="submission" date="2018-04" db="EMBL/GenBank/DDBJ databases">
        <title>WGS assembly of Panicum hallii.</title>
        <authorList>
            <person name="Lovell J."/>
            <person name="Jenkins J."/>
            <person name="Lowry D."/>
            <person name="Mamidi S."/>
            <person name="Sreedasyam A."/>
            <person name="Weng X."/>
            <person name="Barry K."/>
            <person name="Bonette J."/>
            <person name="Campitelli B."/>
            <person name="Daum C."/>
            <person name="Gordon S."/>
            <person name="Gould B."/>
            <person name="Lipzen A."/>
            <person name="Macqueen A."/>
            <person name="Palacio-Mejia J."/>
            <person name="Plott C."/>
            <person name="Shakirov E."/>
            <person name="Shu S."/>
            <person name="Yoshinaga Y."/>
            <person name="Zane M."/>
            <person name="Rokhsar D."/>
            <person name="Grimwood J."/>
            <person name="Schmutz J."/>
            <person name="Juenger T."/>
        </authorList>
    </citation>
    <scope>NUCLEOTIDE SEQUENCE [LARGE SCALE GENOMIC DNA]</scope>
    <source>
        <strain evidence="9">FIL2</strain>
    </source>
</reference>
<evidence type="ECO:0000256" key="5">
    <source>
        <dbReference type="ARBA" id="ARBA00023124"/>
    </source>
</evidence>
<organism evidence="9">
    <name type="scientific">Panicum hallii</name>
    <dbReference type="NCBI Taxonomy" id="206008"/>
    <lineage>
        <taxon>Eukaryota</taxon>
        <taxon>Viridiplantae</taxon>
        <taxon>Streptophyta</taxon>
        <taxon>Embryophyta</taxon>
        <taxon>Tracheophyta</taxon>
        <taxon>Spermatophyta</taxon>
        <taxon>Magnoliopsida</taxon>
        <taxon>Liliopsida</taxon>
        <taxon>Poales</taxon>
        <taxon>Poaceae</taxon>
        <taxon>PACMAD clade</taxon>
        <taxon>Panicoideae</taxon>
        <taxon>Panicodae</taxon>
        <taxon>Paniceae</taxon>
        <taxon>Panicinae</taxon>
        <taxon>Panicum</taxon>
        <taxon>Panicum sect. Panicum</taxon>
    </lineage>
</organism>
<dbReference type="PANTHER" id="PTHR13604">
    <property type="entry name" value="DC12-RELATED"/>
    <property type="match status" value="1"/>
</dbReference>
<keyword evidence="4" id="KW-0378">Hydrolase</keyword>
<evidence type="ECO:0000256" key="4">
    <source>
        <dbReference type="ARBA" id="ARBA00022801"/>
    </source>
</evidence>
<keyword evidence="6" id="KW-0238">DNA-binding</keyword>
<dbReference type="Gene3D" id="3.90.1680.10">
    <property type="entry name" value="SOS response associated peptidase-like"/>
    <property type="match status" value="1"/>
</dbReference>
<evidence type="ECO:0000256" key="2">
    <source>
        <dbReference type="ARBA" id="ARBA00022670"/>
    </source>
</evidence>
<keyword evidence="5" id="KW-0190">Covalent protein-DNA linkage</keyword>
<sequence length="447" mass="48863">MCGRARCTLSAAQAARAFGFPTTTAAAGPGGGAGDAPAVRTLDLDRFRPSYNVSPGAYLPVGTVRAQPAAGGDGGRADDGAEPVIQCMKWGLVPSFTGKTEKPDHFRMFNARSESVKEKASFRRLIPKNRCLVAVEGFYEWKKDGSKKQPYYIHFQDHRPLVFAALYDTWTNSEGEIIHTFTILTTRASTSLKWLHDRMPVILGDNDSVNAWLNDASVKLEEITAPYEGADLVSPCYALCYYISPCSAGGGTCLAWFCGPPTIKVWYPVTPAMGKTSFDGPECIKEVRMGPSEKPISKFFTKKSTAHDQSVKPEKTTSEFAETHASRASKVECDESVENQPEDVNQQKSGEKQTTSSTVKDEPVSLEHQVFGKPQSIKDEDTLTSTDITIGKQDDLGIKRKIKDTEVKAEMENSGWSRSQPTTTKKAKGAKVASDGQPSLLSYFARK</sequence>
<keyword evidence="2" id="KW-0645">Protease</keyword>
<dbReference type="GO" id="GO:0008233">
    <property type="term" value="F:peptidase activity"/>
    <property type="evidence" value="ECO:0007669"/>
    <property type="project" value="UniProtKB-KW"/>
</dbReference>
<feature type="region of interest" description="Disordered" evidence="8">
    <location>
        <begin position="410"/>
        <end position="447"/>
    </location>
</feature>
<dbReference type="AlphaFoldDB" id="A0A2T8I126"/>
<comment type="similarity">
    <text evidence="1">Belongs to the SOS response-associated peptidase family.</text>
</comment>
<keyword evidence="3" id="KW-0227">DNA damage</keyword>
<dbReference type="GO" id="GO:0106300">
    <property type="term" value="P:protein-DNA covalent cross-linking repair"/>
    <property type="evidence" value="ECO:0007669"/>
    <property type="project" value="InterPro"/>
</dbReference>
<accession>A0A2T8I126</accession>
<dbReference type="GO" id="GO:0006508">
    <property type="term" value="P:proteolysis"/>
    <property type="evidence" value="ECO:0007669"/>
    <property type="project" value="UniProtKB-KW"/>
</dbReference>
<proteinExistence type="inferred from homology"/>
<evidence type="ECO:0000256" key="8">
    <source>
        <dbReference type="SAM" id="MobiDB-lite"/>
    </source>
</evidence>
<evidence type="ECO:0000256" key="1">
    <source>
        <dbReference type="ARBA" id="ARBA00008136"/>
    </source>
</evidence>
<gene>
    <name evidence="9" type="ORF">PAHAL_9G131600</name>
</gene>
<dbReference type="GO" id="GO:0016829">
    <property type="term" value="F:lyase activity"/>
    <property type="evidence" value="ECO:0007669"/>
    <property type="project" value="UniProtKB-KW"/>
</dbReference>
<evidence type="ECO:0008006" key="10">
    <source>
        <dbReference type="Google" id="ProtNLM"/>
    </source>
</evidence>